<evidence type="ECO:0000313" key="3">
    <source>
        <dbReference type="Proteomes" id="UP001208570"/>
    </source>
</evidence>
<organism evidence="2 3">
    <name type="scientific">Paralvinella palmiformis</name>
    <dbReference type="NCBI Taxonomy" id="53620"/>
    <lineage>
        <taxon>Eukaryota</taxon>
        <taxon>Metazoa</taxon>
        <taxon>Spiralia</taxon>
        <taxon>Lophotrochozoa</taxon>
        <taxon>Annelida</taxon>
        <taxon>Polychaeta</taxon>
        <taxon>Sedentaria</taxon>
        <taxon>Canalipalpata</taxon>
        <taxon>Terebellida</taxon>
        <taxon>Terebelliformia</taxon>
        <taxon>Alvinellidae</taxon>
        <taxon>Paralvinella</taxon>
    </lineage>
</organism>
<dbReference type="EMBL" id="JAODUP010000347">
    <property type="protein sequence ID" value="KAK2151893.1"/>
    <property type="molecule type" value="Genomic_DNA"/>
</dbReference>
<name>A0AAD9JEX2_9ANNE</name>
<evidence type="ECO:0000256" key="1">
    <source>
        <dbReference type="SAM" id="MobiDB-lite"/>
    </source>
</evidence>
<evidence type="ECO:0000313" key="2">
    <source>
        <dbReference type="EMBL" id="KAK2151893.1"/>
    </source>
</evidence>
<feature type="region of interest" description="Disordered" evidence="1">
    <location>
        <begin position="50"/>
        <end position="80"/>
    </location>
</feature>
<comment type="caution">
    <text evidence="2">The sequence shown here is derived from an EMBL/GenBank/DDBJ whole genome shotgun (WGS) entry which is preliminary data.</text>
</comment>
<proteinExistence type="predicted"/>
<gene>
    <name evidence="2" type="ORF">LSH36_347g03005</name>
</gene>
<protein>
    <submittedName>
        <fullName evidence="2">Uncharacterized protein</fullName>
    </submittedName>
</protein>
<feature type="compositionally biased region" description="Basic and acidic residues" evidence="1">
    <location>
        <begin position="63"/>
        <end position="80"/>
    </location>
</feature>
<reference evidence="2" key="1">
    <citation type="journal article" date="2023" name="Mol. Biol. Evol.">
        <title>Third-Generation Sequencing Reveals the Adaptive Role of the Epigenome in Three Deep-Sea Polychaetes.</title>
        <authorList>
            <person name="Perez M."/>
            <person name="Aroh O."/>
            <person name="Sun Y."/>
            <person name="Lan Y."/>
            <person name="Juniper S.K."/>
            <person name="Young C.R."/>
            <person name="Angers B."/>
            <person name="Qian P.Y."/>
        </authorList>
    </citation>
    <scope>NUCLEOTIDE SEQUENCE</scope>
    <source>
        <strain evidence="2">P08H-3</strain>
    </source>
</reference>
<keyword evidence="3" id="KW-1185">Reference proteome</keyword>
<sequence length="105" mass="12071">MTCPETKSCTQAVIKVRLSFIGNGKRSDPSLARDNDESVTLLDTILRANAMPPSQSDPYVQKNDFRPLTDYGRNPERNRDRYTTKLEELIRKLVQVLRQDDDSKK</sequence>
<dbReference type="AlphaFoldDB" id="A0AAD9JEX2"/>
<dbReference type="Proteomes" id="UP001208570">
    <property type="component" value="Unassembled WGS sequence"/>
</dbReference>
<accession>A0AAD9JEX2</accession>